<dbReference type="Pfam" id="PF11604">
    <property type="entry name" value="CusF_Ec"/>
    <property type="match status" value="1"/>
</dbReference>
<sequence>MNKLTGFLVAAVLGTVAATAAFATDYTRGTVKKVDLKGKKVTIIHEELKNLDMPAMTMVFRMADDTMLEKVQEGQEVEFVADRINGNLTVIELKE</sequence>
<evidence type="ECO:0008006" key="4">
    <source>
        <dbReference type="Google" id="ProtNLM"/>
    </source>
</evidence>
<comment type="caution">
    <text evidence="2">The sequence shown here is derived from an EMBL/GenBank/DDBJ whole genome shotgun (WGS) entry which is preliminary data.</text>
</comment>
<feature type="signal peptide" evidence="1">
    <location>
        <begin position="1"/>
        <end position="23"/>
    </location>
</feature>
<name>A0A926P5Z5_9HYPH</name>
<keyword evidence="1" id="KW-0732">Signal</keyword>
<dbReference type="AlphaFoldDB" id="A0A926P5Z5"/>
<accession>A0A926P5Z5</accession>
<gene>
    <name evidence="2" type="ORF">HK439_21190</name>
</gene>
<protein>
    <recommendedName>
        <fullName evidence="4">Cu/Ag efflux protein CusF</fullName>
    </recommendedName>
</protein>
<reference evidence="2" key="1">
    <citation type="submission" date="2020-05" db="EMBL/GenBank/DDBJ databases">
        <title>Identification of trans-AT polyketide cluster in two marine bacteria, producers of a novel glutaramide-containing polyketide sesbanimide D and analogs.</title>
        <authorList>
            <person name="Kacar D."/>
            <person name="Rodriguez P."/>
            <person name="Canedo L."/>
            <person name="Gonzalez E."/>
            <person name="Galan B."/>
            <person name="De La Calle F."/>
            <person name="Garcia J.L."/>
        </authorList>
    </citation>
    <scope>NUCLEOTIDE SEQUENCE</scope>
    <source>
        <strain evidence="2">PHM038</strain>
    </source>
</reference>
<proteinExistence type="predicted"/>
<dbReference type="Gene3D" id="2.40.50.320">
    <property type="entry name" value="Copper binding periplasmic protein CusF"/>
    <property type="match status" value="1"/>
</dbReference>
<dbReference type="EMBL" id="JABFCZ010000026">
    <property type="protein sequence ID" value="MBD1548786.1"/>
    <property type="molecule type" value="Genomic_DNA"/>
</dbReference>
<dbReference type="InterPro" id="IPR021647">
    <property type="entry name" value="CusF_Ec"/>
</dbReference>
<evidence type="ECO:0000313" key="3">
    <source>
        <dbReference type="Proteomes" id="UP000598467"/>
    </source>
</evidence>
<dbReference type="InterPro" id="IPR042230">
    <property type="entry name" value="CusF_sf"/>
</dbReference>
<dbReference type="RefSeq" id="WP_190293474.1">
    <property type="nucleotide sequence ID" value="NZ_JABFCZ010000026.1"/>
</dbReference>
<organism evidence="2 3">
    <name type="scientific">Roseibium aggregatum</name>
    <dbReference type="NCBI Taxonomy" id="187304"/>
    <lineage>
        <taxon>Bacteria</taxon>
        <taxon>Pseudomonadati</taxon>
        <taxon>Pseudomonadota</taxon>
        <taxon>Alphaproteobacteria</taxon>
        <taxon>Hyphomicrobiales</taxon>
        <taxon>Stappiaceae</taxon>
        <taxon>Roseibium</taxon>
    </lineage>
</organism>
<feature type="chain" id="PRO_5037088506" description="Cu/Ag efflux protein CusF" evidence="1">
    <location>
        <begin position="24"/>
        <end position="95"/>
    </location>
</feature>
<evidence type="ECO:0000313" key="2">
    <source>
        <dbReference type="EMBL" id="MBD1548786.1"/>
    </source>
</evidence>
<dbReference type="Proteomes" id="UP000598467">
    <property type="component" value="Unassembled WGS sequence"/>
</dbReference>
<evidence type="ECO:0000256" key="1">
    <source>
        <dbReference type="SAM" id="SignalP"/>
    </source>
</evidence>